<evidence type="ECO:0000259" key="8">
    <source>
        <dbReference type="PROSITE" id="PS50928"/>
    </source>
</evidence>
<dbReference type="GO" id="GO:0071916">
    <property type="term" value="F:dipeptide transmembrane transporter activity"/>
    <property type="evidence" value="ECO:0007669"/>
    <property type="project" value="TreeGrafter"/>
</dbReference>
<comment type="similarity">
    <text evidence="7">Belongs to the binding-protein-dependent transport system permease family.</text>
</comment>
<evidence type="ECO:0000256" key="7">
    <source>
        <dbReference type="RuleBase" id="RU363032"/>
    </source>
</evidence>
<organism evidence="9 10">
    <name type="scientific">Plesiocystis pacifica SIR-1</name>
    <dbReference type="NCBI Taxonomy" id="391625"/>
    <lineage>
        <taxon>Bacteria</taxon>
        <taxon>Pseudomonadati</taxon>
        <taxon>Myxococcota</taxon>
        <taxon>Polyangia</taxon>
        <taxon>Nannocystales</taxon>
        <taxon>Nannocystaceae</taxon>
        <taxon>Plesiocystis</taxon>
    </lineage>
</organism>
<proteinExistence type="inferred from homology"/>
<dbReference type="InterPro" id="IPR035906">
    <property type="entry name" value="MetI-like_sf"/>
</dbReference>
<dbReference type="CDD" id="cd06261">
    <property type="entry name" value="TM_PBP2"/>
    <property type="match status" value="1"/>
</dbReference>
<dbReference type="PANTHER" id="PTHR43386:SF1">
    <property type="entry name" value="D,D-DIPEPTIDE TRANSPORT SYSTEM PERMEASE PROTEIN DDPC-RELATED"/>
    <property type="match status" value="1"/>
</dbReference>
<keyword evidence="9" id="KW-0547">Nucleotide-binding</keyword>
<dbReference type="eggNOG" id="COG1173">
    <property type="taxonomic scope" value="Bacteria"/>
</dbReference>
<dbReference type="PROSITE" id="PS50928">
    <property type="entry name" value="ABC_TM1"/>
    <property type="match status" value="1"/>
</dbReference>
<accession>A6FX43</accession>
<dbReference type="InterPro" id="IPR050366">
    <property type="entry name" value="BP-dependent_transpt_permease"/>
</dbReference>
<keyword evidence="3" id="KW-1003">Cell membrane</keyword>
<feature type="domain" description="ABC transmembrane type-1" evidence="8">
    <location>
        <begin position="72"/>
        <end position="259"/>
    </location>
</feature>
<evidence type="ECO:0000256" key="1">
    <source>
        <dbReference type="ARBA" id="ARBA00004651"/>
    </source>
</evidence>
<feature type="transmembrane region" description="Helical" evidence="7">
    <location>
        <begin position="133"/>
        <end position="150"/>
    </location>
</feature>
<dbReference type="EMBL" id="ABCS01000001">
    <property type="protein sequence ID" value="EDM81867.1"/>
    <property type="molecule type" value="Genomic_DNA"/>
</dbReference>
<dbReference type="SUPFAM" id="SSF161098">
    <property type="entry name" value="MetI-like"/>
    <property type="match status" value="1"/>
</dbReference>
<comment type="subcellular location">
    <subcellularLocation>
        <location evidence="1 7">Cell membrane</location>
        <topology evidence="1 7">Multi-pass membrane protein</topology>
    </subcellularLocation>
</comment>
<name>A6FX43_9BACT</name>
<evidence type="ECO:0000313" key="10">
    <source>
        <dbReference type="Proteomes" id="UP000005801"/>
    </source>
</evidence>
<dbReference type="Gene3D" id="1.10.3720.10">
    <property type="entry name" value="MetI-like"/>
    <property type="match status" value="1"/>
</dbReference>
<comment type="caution">
    <text evidence="9">The sequence shown here is derived from an EMBL/GenBank/DDBJ whole genome shotgun (WGS) entry which is preliminary data.</text>
</comment>
<feature type="transmembrane region" description="Helical" evidence="7">
    <location>
        <begin position="181"/>
        <end position="202"/>
    </location>
</feature>
<keyword evidence="5 7" id="KW-1133">Transmembrane helix</keyword>
<dbReference type="InterPro" id="IPR000515">
    <property type="entry name" value="MetI-like"/>
</dbReference>
<evidence type="ECO:0000256" key="4">
    <source>
        <dbReference type="ARBA" id="ARBA00022692"/>
    </source>
</evidence>
<dbReference type="RefSeq" id="WP_006969042.1">
    <property type="nucleotide sequence ID" value="NZ_ABCS01000001.1"/>
</dbReference>
<dbReference type="AlphaFoldDB" id="A6FX43"/>
<dbReference type="Proteomes" id="UP000005801">
    <property type="component" value="Unassembled WGS sequence"/>
</dbReference>
<keyword evidence="4 7" id="KW-0812">Transmembrane</keyword>
<keyword evidence="6 7" id="KW-0472">Membrane</keyword>
<sequence>MDALLSNRKALFGGAIMVTFLLMALVGPCFVQDPKGFVGLPLQPPSLDHWLGTTGQGQDVLAQTVAGARSSLSIGLIVGFSVVAIGALVGTTAGYFGGWVDDVLSTVINVFLIMPGLPLMVVLAAYLPPGPGSIALVLILTGWSWSARVVRSQALSLRRKDFVAAAQVAGERPLRIIAVEILPNMTSLLVSAFIGATNYAIAAQVGLEFLGLGEVSAVTWGTNLYWATNDAALLTGSWWTFVPTGLAVALVSFSLVLINTALDELGNPRLRSERAFVQALGLRAISPDEPTPVVRRPS</sequence>
<evidence type="ECO:0000256" key="2">
    <source>
        <dbReference type="ARBA" id="ARBA00022448"/>
    </source>
</evidence>
<feature type="transmembrane region" description="Helical" evidence="7">
    <location>
        <begin position="103"/>
        <end position="127"/>
    </location>
</feature>
<dbReference type="GO" id="GO:0005886">
    <property type="term" value="C:plasma membrane"/>
    <property type="evidence" value="ECO:0007669"/>
    <property type="project" value="UniProtKB-SubCell"/>
</dbReference>
<feature type="transmembrane region" description="Helical" evidence="7">
    <location>
        <begin position="238"/>
        <end position="262"/>
    </location>
</feature>
<protein>
    <submittedName>
        <fullName evidence="9">Putative oligopeptide/dipeptide ABC transporter, permease/ATP-binding protein</fullName>
    </submittedName>
</protein>
<evidence type="ECO:0000256" key="6">
    <source>
        <dbReference type="ARBA" id="ARBA00023136"/>
    </source>
</evidence>
<evidence type="ECO:0000256" key="5">
    <source>
        <dbReference type="ARBA" id="ARBA00022989"/>
    </source>
</evidence>
<keyword evidence="9" id="KW-0067">ATP-binding</keyword>
<gene>
    <name evidence="9" type="ORF">PPSIR1_05353</name>
</gene>
<dbReference type="OrthoDB" id="9783218at2"/>
<evidence type="ECO:0000256" key="3">
    <source>
        <dbReference type="ARBA" id="ARBA00022475"/>
    </source>
</evidence>
<feature type="transmembrane region" description="Helical" evidence="7">
    <location>
        <begin position="74"/>
        <end position="96"/>
    </location>
</feature>
<dbReference type="GO" id="GO:0005524">
    <property type="term" value="F:ATP binding"/>
    <property type="evidence" value="ECO:0007669"/>
    <property type="project" value="UniProtKB-KW"/>
</dbReference>
<reference evidence="9 10" key="1">
    <citation type="submission" date="2007-06" db="EMBL/GenBank/DDBJ databases">
        <authorList>
            <person name="Shimkets L."/>
            <person name="Ferriera S."/>
            <person name="Johnson J."/>
            <person name="Kravitz S."/>
            <person name="Beeson K."/>
            <person name="Sutton G."/>
            <person name="Rogers Y.-H."/>
            <person name="Friedman R."/>
            <person name="Frazier M."/>
            <person name="Venter J.C."/>
        </authorList>
    </citation>
    <scope>NUCLEOTIDE SEQUENCE [LARGE SCALE GENOMIC DNA]</scope>
    <source>
        <strain evidence="9 10">SIR-1</strain>
    </source>
</reference>
<evidence type="ECO:0000313" key="9">
    <source>
        <dbReference type="EMBL" id="EDM81867.1"/>
    </source>
</evidence>
<dbReference type="STRING" id="391625.PPSIR1_05353"/>
<keyword evidence="10" id="KW-1185">Reference proteome</keyword>
<dbReference type="Pfam" id="PF00528">
    <property type="entry name" value="BPD_transp_1"/>
    <property type="match status" value="1"/>
</dbReference>
<dbReference type="PANTHER" id="PTHR43386">
    <property type="entry name" value="OLIGOPEPTIDE TRANSPORT SYSTEM PERMEASE PROTEIN APPC"/>
    <property type="match status" value="1"/>
</dbReference>
<keyword evidence="2 7" id="KW-0813">Transport</keyword>